<dbReference type="InterPro" id="IPR032466">
    <property type="entry name" value="Metal_Hydrolase"/>
</dbReference>
<dbReference type="PANTHER" id="PTHR10443:SF12">
    <property type="entry name" value="DIPEPTIDASE"/>
    <property type="match status" value="1"/>
</dbReference>
<evidence type="ECO:0000313" key="1">
    <source>
        <dbReference type="EMBL" id="MEQ1409417.1"/>
    </source>
</evidence>
<dbReference type="InterPro" id="IPR000180">
    <property type="entry name" value="Dipep_AS"/>
</dbReference>
<proteinExistence type="predicted"/>
<dbReference type="PANTHER" id="PTHR10443">
    <property type="entry name" value="MICROSOMAL DIPEPTIDASE"/>
    <property type="match status" value="1"/>
</dbReference>
<comment type="caution">
    <text evidence="1">The sequence shown here is derived from an EMBL/GenBank/DDBJ whole genome shotgun (WGS) entry which is preliminary data.</text>
</comment>
<dbReference type="RefSeq" id="WP_227705477.1">
    <property type="nucleotide sequence ID" value="NZ_JBEAAL010000043.1"/>
</dbReference>
<dbReference type="EMBL" id="JBEAAL010000043">
    <property type="protein sequence ID" value="MEQ1409417.1"/>
    <property type="molecule type" value="Genomic_DNA"/>
</dbReference>
<name>A0ABV0MBZ8_9HYPH</name>
<dbReference type="Gene3D" id="3.20.20.140">
    <property type="entry name" value="Metal-dependent hydrolases"/>
    <property type="match status" value="1"/>
</dbReference>
<protein>
    <submittedName>
        <fullName evidence="1">Dipeptidase</fullName>
    </submittedName>
</protein>
<dbReference type="SUPFAM" id="SSF51556">
    <property type="entry name" value="Metallo-dependent hydrolases"/>
    <property type="match status" value="1"/>
</dbReference>
<dbReference type="Proteomes" id="UP001496627">
    <property type="component" value="Unassembled WGS sequence"/>
</dbReference>
<evidence type="ECO:0000313" key="2">
    <source>
        <dbReference type="Proteomes" id="UP001496627"/>
    </source>
</evidence>
<reference evidence="1 2" key="1">
    <citation type="submission" date="2024-05" db="EMBL/GenBank/DDBJ databases">
        <title>Neorhizobium sp. Rsf11, a plant growth promoting and heavy metal resistant PAH-degrader.</title>
        <authorList>
            <person name="Golubev S.N."/>
            <person name="Muratova A.Y."/>
            <person name="Markelova M.I."/>
        </authorList>
    </citation>
    <scope>NUCLEOTIDE SEQUENCE [LARGE SCALE GENOMIC DNA]</scope>
    <source>
        <strain evidence="1 2">Rsf11</strain>
    </source>
</reference>
<sequence length="354" mass="38843">MFETEVFDGHNDAVQFMAEYRSPGRDFLIRSEVGHLDLPRAMEGGMVGGLFALMAKPEREPENNLIRTDTGYEVVYAETLPLPVARPQIDAQLSALRGVVERSAGKMCFARSVNEILTAKAQGQFVVVLHMEGAEAVDPDLEYLNTMYAAGLRSLGPVWSRPNIFGYGVPFAFPRSPDIGPGLTDAGKELVKACNNLGIMIDLAHLNEKGFWDVAALSDAPLVATHACAHTMSQSTRNLTDRQLDAIRDTDGIIGFNLAVYDIRVDGHLDANTPLDTVVRHIEYLINRMGEDRVALGSDFDGTTVPSQIKDVSGLPHLFEAMGRAGFDQQAISKFAFENWLRVFGLTWKSSPLS</sequence>
<accession>A0ABV0MBZ8</accession>
<dbReference type="Pfam" id="PF01244">
    <property type="entry name" value="Peptidase_M19"/>
    <property type="match status" value="1"/>
</dbReference>
<gene>
    <name evidence="1" type="ORF">ABK249_31430</name>
</gene>
<dbReference type="PROSITE" id="PS00869">
    <property type="entry name" value="RENAL_DIPEPTIDASE_1"/>
    <property type="match status" value="1"/>
</dbReference>
<organism evidence="1 2">
    <name type="scientific">Neorhizobium phenanthreniclasticum</name>
    <dbReference type="NCBI Taxonomy" id="3157917"/>
    <lineage>
        <taxon>Bacteria</taxon>
        <taxon>Pseudomonadati</taxon>
        <taxon>Pseudomonadota</taxon>
        <taxon>Alphaproteobacteria</taxon>
        <taxon>Hyphomicrobiales</taxon>
        <taxon>Rhizobiaceae</taxon>
        <taxon>Rhizobium/Agrobacterium group</taxon>
        <taxon>Neorhizobium</taxon>
    </lineage>
</organism>
<dbReference type="InterPro" id="IPR008257">
    <property type="entry name" value="Pept_M19"/>
</dbReference>
<dbReference type="PROSITE" id="PS51365">
    <property type="entry name" value="RENAL_DIPEPTIDASE_2"/>
    <property type="match status" value="1"/>
</dbReference>
<dbReference type="CDD" id="cd01301">
    <property type="entry name" value="rDP_like"/>
    <property type="match status" value="1"/>
</dbReference>
<keyword evidence="2" id="KW-1185">Reference proteome</keyword>